<feature type="transmembrane region" description="Helical" evidence="1">
    <location>
        <begin position="48"/>
        <end position="67"/>
    </location>
</feature>
<dbReference type="InterPro" id="IPR041115">
    <property type="entry name" value="SLATT_5"/>
</dbReference>
<dbReference type="NCBIfam" id="NF033631">
    <property type="entry name" value="SLATT_5"/>
    <property type="match status" value="1"/>
</dbReference>
<feature type="transmembrane region" description="Helical" evidence="1">
    <location>
        <begin position="79"/>
        <end position="96"/>
    </location>
</feature>
<feature type="transmembrane region" description="Helical" evidence="1">
    <location>
        <begin position="196"/>
        <end position="217"/>
    </location>
</feature>
<dbReference type="Pfam" id="PF18160">
    <property type="entry name" value="SLATT_5"/>
    <property type="match status" value="1"/>
</dbReference>
<organism evidence="3">
    <name type="scientific">Flavobacterium sp. WC2429</name>
    <dbReference type="NCBI Taxonomy" id="3234140"/>
    <lineage>
        <taxon>Bacteria</taxon>
        <taxon>Pseudomonadati</taxon>
        <taxon>Bacteroidota</taxon>
        <taxon>Flavobacteriia</taxon>
        <taxon>Flavobacteriales</taxon>
        <taxon>Flavobacteriaceae</taxon>
        <taxon>Flavobacterium</taxon>
    </lineage>
</organism>
<feature type="domain" description="SMODS and SLOG-associating 2TM effector" evidence="2">
    <location>
        <begin position="17"/>
        <end position="213"/>
    </location>
</feature>
<keyword evidence="1" id="KW-1133">Transmembrane helix</keyword>
<evidence type="ECO:0000256" key="1">
    <source>
        <dbReference type="SAM" id="Phobius"/>
    </source>
</evidence>
<name>A0AB39WJ02_9FLAO</name>
<dbReference type="EMBL" id="CP165627">
    <property type="protein sequence ID" value="XDV01011.1"/>
    <property type="molecule type" value="Genomic_DNA"/>
</dbReference>
<evidence type="ECO:0000259" key="2">
    <source>
        <dbReference type="Pfam" id="PF18160"/>
    </source>
</evidence>
<reference evidence="3" key="1">
    <citation type="submission" date="2024-07" db="EMBL/GenBank/DDBJ databases">
        <authorList>
            <person name="Biller S.J."/>
        </authorList>
    </citation>
    <scope>NUCLEOTIDE SEQUENCE</scope>
    <source>
        <strain evidence="3">WC2429</strain>
    </source>
</reference>
<sequence length="218" mass="25729">MEQSDKNKRIKSKEYLDKTFLEELNHKIWCTKGTRFNADSRFKKKSKLSNISVSILSAYLIIASLFSVYNINQNSDDNIISYLVTALSILLLVVSMHESNQDYKLRAFNFHSCGLELAEIYNRLRTFKTLEGEKSESEISDFCFEINNKYQSILNKYDNHDDIDYDTFRIKNLDYFEEVFTEKEIKKIERKLNLNIYAWHLSMIIITPLIIIALIIFT</sequence>
<evidence type="ECO:0000313" key="3">
    <source>
        <dbReference type="EMBL" id="XDV01011.1"/>
    </source>
</evidence>
<dbReference type="RefSeq" id="WP_369764943.1">
    <property type="nucleotide sequence ID" value="NZ_CP165627.1"/>
</dbReference>
<keyword evidence="1" id="KW-0472">Membrane</keyword>
<accession>A0AB39WJ02</accession>
<dbReference type="AlphaFoldDB" id="A0AB39WJ02"/>
<protein>
    <submittedName>
        <fullName evidence="3">SLATT domain-containing protein</fullName>
    </submittedName>
</protein>
<proteinExistence type="predicted"/>
<keyword evidence="1" id="KW-0812">Transmembrane</keyword>
<gene>
    <name evidence="3" type="ORF">AB3G32_11810</name>
</gene>